<gene>
    <name evidence="7" type="ORF">EVA_00807</name>
</gene>
<sequence length="354" mass="39487">MKAFFTLLTAAFLSVSAVQAQPTISFDQTTQEMGTLLWHTPKTATFKITNKGTQDLVIKEVRTDCGCTDAEWTRTPIGPGSTGFIRATYDAEMLGHFNKGLAVFTNLSEQPHYLTLMGQVSMTRTEPTEEYPYPIGDYFLSTDNVEFDDVNRGDRPTFVLQIFNASKKTFHPELMHLPKYLSAEADPAVIRPGRVGRMLITLDSNQLPTMGLTQTNIYLSRFMGDRVSKETEINVSTTLLPEFSEQDLLSSHVPVAELDSTHITLGELNKKNRAEGELVLKNTGQADLLIKALQVYNPGISVSLNKRKIKPGNSQKLKISINGNSAFFKGRRRILLITNDPKHSKMVIDVTVKK</sequence>
<dbReference type="PANTHER" id="PTHR37833:SF1">
    <property type="entry name" value="SIGNAL PEPTIDE PROTEIN"/>
    <property type="match status" value="1"/>
</dbReference>
<dbReference type="GO" id="GO:0005737">
    <property type="term" value="C:cytoplasm"/>
    <property type="evidence" value="ECO:0007669"/>
    <property type="project" value="UniProtKB-SubCell"/>
</dbReference>
<name>J9DCF5_9ZZZZ</name>
<dbReference type="InterPro" id="IPR053879">
    <property type="entry name" value="HYDIN_VesB_CFA65-like_Ig"/>
</dbReference>
<evidence type="ECO:0000256" key="3">
    <source>
        <dbReference type="ARBA" id="ARBA00022490"/>
    </source>
</evidence>
<dbReference type="InterPro" id="IPR011467">
    <property type="entry name" value="DUF1573"/>
</dbReference>
<evidence type="ECO:0000313" key="7">
    <source>
        <dbReference type="EMBL" id="EJX10631.1"/>
    </source>
</evidence>
<dbReference type="GO" id="GO:0005929">
    <property type="term" value="C:cilium"/>
    <property type="evidence" value="ECO:0007669"/>
    <property type="project" value="UniProtKB-SubCell"/>
</dbReference>
<keyword evidence="3" id="KW-0963">Cytoplasm</keyword>
<proteinExistence type="predicted"/>
<feature type="domain" description="HYDIN/VesB/CFA65-like Ig-like" evidence="6">
    <location>
        <begin position="255"/>
        <end position="347"/>
    </location>
</feature>
<evidence type="ECO:0000256" key="2">
    <source>
        <dbReference type="ARBA" id="ARBA00004496"/>
    </source>
</evidence>
<dbReference type="EMBL" id="AMCI01000142">
    <property type="protein sequence ID" value="EJX10631.1"/>
    <property type="molecule type" value="Genomic_DNA"/>
</dbReference>
<dbReference type="Gene3D" id="2.60.40.10">
    <property type="entry name" value="Immunoglobulins"/>
    <property type="match status" value="3"/>
</dbReference>
<comment type="subcellular location">
    <subcellularLocation>
        <location evidence="1">Cell projection</location>
        <location evidence="1">Cilium</location>
    </subcellularLocation>
    <subcellularLocation>
        <location evidence="2">Cytoplasm</location>
    </subcellularLocation>
</comment>
<reference evidence="7" key="1">
    <citation type="journal article" date="2012" name="PLoS ONE">
        <title>Gene sets for utilization of primary and secondary nutrition supplies in the distal gut of endangered iberian lynx.</title>
        <authorList>
            <person name="Alcaide M."/>
            <person name="Messina E."/>
            <person name="Richter M."/>
            <person name="Bargiela R."/>
            <person name="Peplies J."/>
            <person name="Huws S.A."/>
            <person name="Newbold C.J."/>
            <person name="Golyshin P.N."/>
            <person name="Simon M.A."/>
            <person name="Lopez G."/>
            <person name="Yakimov M.M."/>
            <person name="Ferrer M."/>
        </authorList>
    </citation>
    <scope>NUCLEOTIDE SEQUENCE</scope>
</reference>
<keyword evidence="5" id="KW-0966">Cell projection</keyword>
<organism evidence="7">
    <name type="scientific">gut metagenome</name>
    <dbReference type="NCBI Taxonomy" id="749906"/>
    <lineage>
        <taxon>unclassified sequences</taxon>
        <taxon>metagenomes</taxon>
        <taxon>organismal metagenomes</taxon>
    </lineage>
</organism>
<dbReference type="Pfam" id="PF07610">
    <property type="entry name" value="DUF1573"/>
    <property type="match status" value="1"/>
</dbReference>
<dbReference type="AlphaFoldDB" id="J9DCF5"/>
<evidence type="ECO:0000256" key="5">
    <source>
        <dbReference type="ARBA" id="ARBA00023273"/>
    </source>
</evidence>
<dbReference type="InterPro" id="IPR013783">
    <property type="entry name" value="Ig-like_fold"/>
</dbReference>
<dbReference type="Pfam" id="PF22544">
    <property type="entry name" value="HYDIN_VesB_CFA65-like_Ig"/>
    <property type="match status" value="1"/>
</dbReference>
<evidence type="ECO:0000259" key="6">
    <source>
        <dbReference type="Pfam" id="PF22544"/>
    </source>
</evidence>
<keyword evidence="4" id="KW-0969">Cilium</keyword>
<evidence type="ECO:0000256" key="4">
    <source>
        <dbReference type="ARBA" id="ARBA00023069"/>
    </source>
</evidence>
<accession>J9DCF5</accession>
<protein>
    <submittedName>
        <fullName evidence="7">Secreted protein containing DUF1573</fullName>
    </submittedName>
</protein>
<evidence type="ECO:0000256" key="1">
    <source>
        <dbReference type="ARBA" id="ARBA00004138"/>
    </source>
</evidence>
<comment type="caution">
    <text evidence="7">The sequence shown here is derived from an EMBL/GenBank/DDBJ whole genome shotgun (WGS) entry which is preliminary data.</text>
</comment>
<dbReference type="PANTHER" id="PTHR37833">
    <property type="entry name" value="LIPOPROTEIN-RELATED"/>
    <property type="match status" value="1"/>
</dbReference>